<dbReference type="EMBL" id="FR798980">
    <property type="protein sequence ID" value="CAM37036.2"/>
    <property type="molecule type" value="Genomic_DNA"/>
</dbReference>
<feature type="region of interest" description="Disordered" evidence="1">
    <location>
        <begin position="309"/>
        <end position="370"/>
    </location>
</feature>
<dbReference type="InParanoid" id="A4H4P3"/>
<name>A4H4P3_LEIBR</name>
<protein>
    <submittedName>
        <fullName evidence="2">Uncharacterized protein</fullName>
    </submittedName>
</protein>
<feature type="region of interest" description="Disordered" evidence="1">
    <location>
        <begin position="2444"/>
        <end position="2467"/>
    </location>
</feature>
<reference evidence="2 3" key="2">
    <citation type="journal article" date="2011" name="Genome Res.">
        <title>Chromosome and gene copy number variation allow major structural change between species and strains of Leishmania.</title>
        <authorList>
            <person name="Rogers M.B."/>
            <person name="Hilley J.D."/>
            <person name="Dickens N.J."/>
            <person name="Wilkes J."/>
            <person name="Bates P.A."/>
            <person name="Depledge D.P."/>
            <person name="Harris D."/>
            <person name="Her Y."/>
            <person name="Herzyk P."/>
            <person name="Imamura H."/>
            <person name="Otto T.D."/>
            <person name="Sanders M."/>
            <person name="Seeger K."/>
            <person name="Dujardin J.C."/>
            <person name="Berriman M."/>
            <person name="Smith D.F."/>
            <person name="Hertz-Fowler C."/>
            <person name="Mottram J.C."/>
        </authorList>
    </citation>
    <scope>NUCLEOTIDE SEQUENCE [LARGE SCALE GENOMIC DNA]</scope>
    <source>
        <strain evidence="2 3">MHOM/BR/75/M2904</strain>
    </source>
</reference>
<organism evidence="2 3">
    <name type="scientific">Leishmania braziliensis</name>
    <dbReference type="NCBI Taxonomy" id="5660"/>
    <lineage>
        <taxon>Eukaryota</taxon>
        <taxon>Discoba</taxon>
        <taxon>Euglenozoa</taxon>
        <taxon>Kinetoplastea</taxon>
        <taxon>Metakinetoplastina</taxon>
        <taxon>Trypanosomatida</taxon>
        <taxon>Trypanosomatidae</taxon>
        <taxon>Leishmaniinae</taxon>
        <taxon>Leishmania</taxon>
        <taxon>Leishmania braziliensis species complex</taxon>
    </lineage>
</organism>
<feature type="region of interest" description="Disordered" evidence="1">
    <location>
        <begin position="1663"/>
        <end position="1688"/>
    </location>
</feature>
<gene>
    <name evidence="2" type="ORF">LBRM_06_0780</name>
</gene>
<feature type="compositionally biased region" description="Low complexity" evidence="1">
    <location>
        <begin position="3285"/>
        <end position="3298"/>
    </location>
</feature>
<dbReference type="VEuPathDB" id="TriTrypDB:LbrM.06.0780"/>
<feature type="region of interest" description="Disordered" evidence="1">
    <location>
        <begin position="105"/>
        <end position="223"/>
    </location>
</feature>
<feature type="region of interest" description="Disordered" evidence="1">
    <location>
        <begin position="2390"/>
        <end position="2414"/>
    </location>
</feature>
<feature type="compositionally biased region" description="Basic and acidic residues" evidence="1">
    <location>
        <begin position="2751"/>
        <end position="2763"/>
    </location>
</feature>
<feature type="region of interest" description="Disordered" evidence="1">
    <location>
        <begin position="524"/>
        <end position="550"/>
    </location>
</feature>
<feature type="region of interest" description="Disordered" evidence="1">
    <location>
        <begin position="3466"/>
        <end position="3495"/>
    </location>
</feature>
<feature type="region of interest" description="Disordered" evidence="1">
    <location>
        <begin position="2346"/>
        <end position="2368"/>
    </location>
</feature>
<feature type="compositionally biased region" description="Low complexity" evidence="1">
    <location>
        <begin position="160"/>
        <end position="170"/>
    </location>
</feature>
<feature type="region of interest" description="Disordered" evidence="1">
    <location>
        <begin position="796"/>
        <end position="883"/>
    </location>
</feature>
<feature type="compositionally biased region" description="Polar residues" evidence="1">
    <location>
        <begin position="869"/>
        <end position="883"/>
    </location>
</feature>
<evidence type="ECO:0000256" key="1">
    <source>
        <dbReference type="SAM" id="MobiDB-lite"/>
    </source>
</evidence>
<feature type="region of interest" description="Disordered" evidence="1">
    <location>
        <begin position="2750"/>
        <end position="2780"/>
    </location>
</feature>
<feature type="compositionally biased region" description="Basic and acidic residues" evidence="1">
    <location>
        <begin position="859"/>
        <end position="868"/>
    </location>
</feature>
<feature type="region of interest" description="Disordered" evidence="1">
    <location>
        <begin position="3269"/>
        <end position="3300"/>
    </location>
</feature>
<reference evidence="2 3" key="1">
    <citation type="journal article" date="2007" name="Nat. Genet.">
        <title>Comparative genomic analysis of three Leishmania species that cause diverse human disease.</title>
        <authorList>
            <person name="Peacock C.S."/>
            <person name="Seeger K."/>
            <person name="Harris D."/>
            <person name="Murphy L."/>
            <person name="Ruiz J.C."/>
            <person name="Quail M.A."/>
            <person name="Peters N."/>
            <person name="Adlem E."/>
            <person name="Tivey A."/>
            <person name="Aslett M."/>
            <person name="Kerhornou A."/>
            <person name="Ivens A."/>
            <person name="Fraser A."/>
            <person name="Rajandream M.A."/>
            <person name="Carver T."/>
            <person name="Norbertczak H."/>
            <person name="Chillingworth T."/>
            <person name="Hance Z."/>
            <person name="Jagels K."/>
            <person name="Moule S."/>
            <person name="Ormond D."/>
            <person name="Rutter S."/>
            <person name="Squares R."/>
            <person name="Whitehead S."/>
            <person name="Rabbinowitsch E."/>
            <person name="Arrowsmith C."/>
            <person name="White B."/>
            <person name="Thurston S."/>
            <person name="Bringaud F."/>
            <person name="Baldauf S.L."/>
            <person name="Faulconbridge A."/>
            <person name="Jeffares D."/>
            <person name="Depledge D.P."/>
            <person name="Oyola S.O."/>
            <person name="Hilley J.D."/>
            <person name="Brito L.O."/>
            <person name="Tosi L.R."/>
            <person name="Barrell B."/>
            <person name="Cruz A.K."/>
            <person name="Mottram J.C."/>
            <person name="Smith D.F."/>
            <person name="Berriman M."/>
        </authorList>
    </citation>
    <scope>NUCLEOTIDE SEQUENCE [LARGE SCALE GENOMIC DNA]</scope>
    <source>
        <strain evidence="2 3">MHOM/BR/75/M2904</strain>
    </source>
</reference>
<feature type="region of interest" description="Disordered" evidence="1">
    <location>
        <begin position="2258"/>
        <end position="2277"/>
    </location>
</feature>
<feature type="compositionally biased region" description="Polar residues" evidence="1">
    <location>
        <begin position="2402"/>
        <end position="2414"/>
    </location>
</feature>
<proteinExistence type="predicted"/>
<feature type="region of interest" description="Disordered" evidence="1">
    <location>
        <begin position="1393"/>
        <end position="1412"/>
    </location>
</feature>
<dbReference type="KEGG" id="lbz:LBRM_06_0780"/>
<evidence type="ECO:0000313" key="2">
    <source>
        <dbReference type="EMBL" id="CAM37036.2"/>
    </source>
</evidence>
<keyword evidence="3" id="KW-1185">Reference proteome</keyword>
<dbReference type="Proteomes" id="UP000007258">
    <property type="component" value="Chromosome 6"/>
</dbReference>
<accession>A4H4P3</accession>
<feature type="compositionally biased region" description="Acidic residues" evidence="1">
    <location>
        <begin position="3533"/>
        <end position="3542"/>
    </location>
</feature>
<feature type="compositionally biased region" description="Low complexity" evidence="1">
    <location>
        <begin position="814"/>
        <end position="858"/>
    </location>
</feature>
<feature type="region of interest" description="Disordered" evidence="1">
    <location>
        <begin position="1486"/>
        <end position="1510"/>
    </location>
</feature>
<feature type="region of interest" description="Disordered" evidence="1">
    <location>
        <begin position="3520"/>
        <end position="3550"/>
    </location>
</feature>
<feature type="region of interest" description="Disordered" evidence="1">
    <location>
        <begin position="701"/>
        <end position="747"/>
    </location>
</feature>
<dbReference type="GeneID" id="4961165"/>
<dbReference type="RefSeq" id="XP_001562012.2">
    <property type="nucleotide sequence ID" value="XM_001561962.2"/>
</dbReference>
<evidence type="ECO:0000313" key="3">
    <source>
        <dbReference type="Proteomes" id="UP000007258"/>
    </source>
</evidence>
<sequence>MQRRASRRGHAEPGLSPVSWLSRTRCTFPYASSLVAQGMLVCCTAAALPAKTPQRADAAAQARCCALSRGRSVTTVPRQSSFPLSNRWRQPFRLVGAVHLVTQQSTLHTASSPPAFAEPTPPGYNGSDSHFSAPITPAAAAEAGSTPRGVGPRKRQAKRAVASSAAVETSAEQREEKGNSQGRQLSDASGEHRRPTDQSLSAAAPLQRVSQSAGKRESASDSEFNVLEALRLPAPPTRDTATPESICSYLLTLRRVVSVNRTGTHLVSITGRAALVFMRQILPSLMTMPPVPEADLLTGAMAATAAPAGVTSTTVSGSDATVKRSDPESGADSQSADTARGIRHAMTFAHPSFPPQSLPRASRQSTHEASPVSADVPKWYRVCGTGTVPWTEPLAEAVLLMCNRLNVEVRHLWIARAALLYLASVEGKDCADARQPLPTTLGATPSSLTRTLASALKDKAQLALALMRTLDRNRRQSRLTREVLRPVAMRSALRLRAKQNGAASAGGLGGCDGGGGAAAAVAASVGPKRGDTRVSGMDGDGKVPTPASLGPHGAATLMPQHASSFVNLERYLADKLLPLLYGEFVHYCHAVEQWRDNNLRAATQSTVAAATVAADTAAAAAAPAASRLYQHAPSPGALDDRAYLPNISRSDLESFSLLSAVLHRAIGLHGVVRCGDEVHFDLNEHSPDAYTPVGPRSLGIVSGLSGDVGPSADHPPCGRERSRGLLPAAGSVGAPPPPRSPQRQPAIPLRSFRITIEAVAARLDAAGGPHTGALESIASGGVRPYAMDGYAIQIDSPPPFVPPHSVTGAGVSRSPSDGSSGRFLSSSSSSTLRFGRPAAPSPARSPRAFSATAPSPAAGHKEHSDGSKGQDSTTRSSGAPHTTTTAPLSFKAFGNFNVDGFLPILSLCLHDYSFHLFLTAAADDTGARDVVRCATGNTSSVSPATAAEVSALVEEDVSALAAAVSRLLLLGVYWAPLCRTYQLPAVLALFARVTTSEPTHTNPEESASTAAAAAATMASLHPALSPPTAASLSTGATPVPLDTMVLRRVRGTLLPPSDSLATPSSPFVQQLCRLAYSSGCYMERVNFDTFARLTSILDRVLSQWPMQHADVTAAASTCSLSDTTNVGFGGASGDGVRGSGGVAAATAATASSGGELLLSAAATSGQSRDTVARAAGTTSVTGTVGTAVSHAKGSCAVFRAPPAAGMAVLHFFTPIAESFWSRERGRAMWQSFPRRARQRLTATSSVPFGRARAKGFLGFNTYTYPYTQLRVSVPHVAGDATAAPDGVRDVLPMPLYVLRQMGMNVGGAERTSTPDELLRVYQTSERVESYMAVLNGVGCATAARPFICEYLRSDFMWRAIPNDAFAPLVTAVMELELTSMAVPELLSLSGSLEDSAGPKHHHTASSSLPGRLSECLSPQTMMSLNARVEPHELRLLTADNEDTRTLYEETDVRKLLETVVTDSRHGGGKLPLLRFTLRRISRSGCVLESPPSSTTTSAAGPHTDGPGGTASLFTLRPAPHQGAQGARKLKRFPGTPTCHSFEWMADLLWEPAYSRSSDESARLPLTALPPILRAMTLLAEAERRVDGASPGSRACYSGPESLNVHNVELILRMAYRLLFDTVAEASAGAEPPTVVSLEALVTLYLSLTSVASQWGAASSPTRALGSHVATPKPAEKPPVAGERVREGGGGTRSSGLVFMSLAVDCCLAHCEDALRPRLMAIAHDTLVSGMDDAAPMKRESVATDLRVLLQLAVLAEGLLPCLANMAVSVTAEAGASVNELIHRQLFRELGASLREASLQKIAGEVSRMLWWVTRRAHAEVKVEGALPLSPPTSWTETLLLQEISAKRLPMADRAIAAADATAVPSAASWRSGMGRQSFDLFEWALLPFYAKLEARQNVSNSAASAMAVDRTSAAPPRPPPTPAPMLDDFLSLEDAYSEPAAELAAHVWPPQSSSHGLATGFSSGATTGGAKVSSDGSTTAFYPSGPSAAPHTATLEAALHALPFQCDSFHVLLHIVRQLFLSHPVLLSTAPEAVLYYELRTAHTAADDEKRITATSIGASAPEHIDAATVGRKAWATVPVQRAELPHGLRQRYVDTLFRFFKRLVHHHSCTAEELVELLHLLWLADPHASHVTSSGLSSSSTTVSTSQWPSLFAHCSSFVKASLAELDAAAAMRDTSDSFKGDNDPGASSPLLRSVPEVLQTVYRTAHYGLAKSITVKSREMHWISVNAAALHPRSVVFFLQCLNTVVRGLGEHRQQRVSAPQSLSMPRLQHHEQQERTHHSLSCSHRSALELFQPFIICASITGEPMAGVAKLCYVPLMLEALSQMDPKLLLVVIQTVFTGAAWSGEGGRDQHDDGGGGGGGAVNSRREVASAGSGHFYRKALAGSQTGLGSTRMREKGHIQSTRPSVAGGLQTSQRLSESIAATMAALLMVASYAQASSRVWAPSGGAGGDEDADSTVATTPATPQRTPLARIGRAQRSALIFLRSSLFELLSLARSRHPLQCVSAFTVVQVMQLTVVQESPRLARLLEWILLSQLLPPVLRVERDIFPAATNRPPRCGSGYVATPLATLPKFSTPPPTAATPARHDSLNKYGVTITEDTIGRMRFPATHQSVLLLRLLPVQCWRSLLHRNVCWPRYRGYSLQVSSRRLRSPVVTRGETHTADTARDRSTAKWNEVRSSLASLLLSLDLESIECLVAEAMGPMVLLVVTTELLRVVARQRTCSGDNLTTLRRDAEGLTRAVGATLRSTPHADDCQLSKADKGPASIAEPSGAAKDTPSPAALTSYEVVHCYASPGSVLTDEAVQPWLKAACNVIDQLASTRHTDFVAVLEREAAWQRRVTEASTYQGGAAEDIPLGVYKQTAVEAMKATRAVVGATRGGAPEDAAPVLDIGEDGLAEVSDIGDSGEGQERASLGASAGAAVARDDLSALGSSGGGGTTTMGFVATKTTVQDSDVNRWLGDSDKVAAQPLVLDWRPIAEFMRVVRQVDPGISQRQVRLEWWMRQPALATGALVETLVAQSASLAEAALVSRVDDAHDVLHNAISATLQHTRQHWQAADRVDGVQPLLMMNLRDALNIYPLNEQNVCSEDDSAAGGQLAIPMCEDGSAEAASRLGASAAQGIIRDSVEVVEQARWLEYGADSSVFVDGSSDPATPLSGFATTVVLGLARPCSALSVSSIHSASTTSSAATVDERKRRRLVLLRRAGVLASVQEMEQRYRAHRLSGAMWRDGTVASEGACEANFWRQKSQQLQREMLRCIFGGDDSTAGALQRSHASDSGVASKDSAGASGEEVASAAGQSRMNRCMSDLERSARHRLQLLRCNDLAQLLLLLMSATSAASPPQGAQDGMKEGTDVSPSLRGLQIRVVMDTMAELLPSASTGELMQVALALLKLSISATTLTGTASTDATTPQLLHEVHLEARRLLANVAVLVANDVERFTLHELLWLITRLHTPCIRAAPAVAVPPHAQSTQQADNEAAEWRKTHRRPTHDRLLGDEPLDVSMSYVSVAVARAIRVGIEGSSAPTGGERGDNADADDEDDDGTGGSCDEAAALDGDVSVHAQSVAPVTVAQWVNAVAAAERLQGRSHLCLVLRLVERSAV</sequence>